<organism evidence="1 2">
    <name type="scientific">Photobacterium kishitanii</name>
    <dbReference type="NCBI Taxonomy" id="318456"/>
    <lineage>
        <taxon>Bacteria</taxon>
        <taxon>Pseudomonadati</taxon>
        <taxon>Pseudomonadota</taxon>
        <taxon>Gammaproteobacteria</taxon>
        <taxon>Vibrionales</taxon>
        <taxon>Vibrionaceae</taxon>
        <taxon>Photobacterium</taxon>
    </lineage>
</organism>
<dbReference type="Proteomes" id="UP000241426">
    <property type="component" value="Unassembled WGS sequence"/>
</dbReference>
<dbReference type="EMBL" id="PYNF01000004">
    <property type="protein sequence ID" value="PSU99963.1"/>
    <property type="molecule type" value="Genomic_DNA"/>
</dbReference>
<gene>
    <name evidence="1" type="ORF">C9J27_06875</name>
</gene>
<reference evidence="1 2" key="1">
    <citation type="submission" date="2018-01" db="EMBL/GenBank/DDBJ databases">
        <title>Whole genome sequencing of Histamine producing bacteria.</title>
        <authorList>
            <person name="Butler K."/>
        </authorList>
    </citation>
    <scope>NUCLEOTIDE SEQUENCE [LARGE SCALE GENOMIC DNA]</scope>
    <source>
        <strain evidence="1 2">FS-7.2</strain>
    </source>
</reference>
<proteinExistence type="predicted"/>
<comment type="caution">
    <text evidence="1">The sequence shown here is derived from an EMBL/GenBank/DDBJ whole genome shotgun (WGS) entry which is preliminary data.</text>
</comment>
<sequence>MLPKKMVAPQDMQDGATFKTKRHGLVRVIEYYNTHTVIVFFENTGNVRAISAAKLRNGQLADRSVPPESIMVGEKIESMKHGLLTIVQVESENVVLLVNEDGEEVRLLLPAVQKMKLKANKGDITKEESKIPTSLSALTKRNKKTKDVNRLLKKMLTDYGK</sequence>
<accession>A0A0B7JIA9</accession>
<evidence type="ECO:0000313" key="1">
    <source>
        <dbReference type="EMBL" id="PSU99963.1"/>
    </source>
</evidence>
<accession>A0A2T3KK63</accession>
<evidence type="ECO:0000313" key="2">
    <source>
        <dbReference type="Proteomes" id="UP000241426"/>
    </source>
</evidence>
<dbReference type="eggNOG" id="ENOG5031MVX">
    <property type="taxonomic scope" value="Bacteria"/>
</dbReference>
<name>A0A0B7JIA9_9GAMM</name>
<protein>
    <submittedName>
        <fullName evidence="1">Uncharacterized protein</fullName>
    </submittedName>
</protein>
<dbReference type="AlphaFoldDB" id="A0A0B7JIA9"/>